<keyword evidence="4" id="KW-0564">Palmitate</keyword>
<dbReference type="PROSITE" id="PS51257">
    <property type="entry name" value="PROKAR_LIPOPROTEIN"/>
    <property type="match status" value="1"/>
</dbReference>
<dbReference type="InterPro" id="IPR026592">
    <property type="entry name" value="BamE"/>
</dbReference>
<keyword evidence="1 4" id="KW-0732">Signal</keyword>
<sequence>MQLKKWLIAIPLSVSLLSLSGCSVLERFVYRIDINQGNYVEQKEVNKLRLGMTKDQVRFVMGSPMLVENGYPDIWYYIYRHTAGHEAPVQKDLVVYFDNQGKLTKISGDYPPSKSFDDAAS</sequence>
<dbReference type="Gene3D" id="3.30.1450.10">
    <property type="match status" value="1"/>
</dbReference>
<gene>
    <name evidence="4 6" type="primary">bamE</name>
    <name evidence="6" type="ORF">VMF7928_01719</name>
</gene>
<dbReference type="HAMAP" id="MF_00925">
    <property type="entry name" value="OM_assembly_BamE"/>
    <property type="match status" value="1"/>
</dbReference>
<dbReference type="Proteomes" id="UP000838748">
    <property type="component" value="Unassembled WGS sequence"/>
</dbReference>
<comment type="similarity">
    <text evidence="4">Belongs to the BamE family.</text>
</comment>
<keyword evidence="4" id="KW-0449">Lipoprotein</keyword>
<dbReference type="InterPro" id="IPR007450">
    <property type="entry name" value="BamE_dom"/>
</dbReference>
<keyword evidence="2 4" id="KW-0472">Membrane</keyword>
<evidence type="ECO:0000256" key="1">
    <source>
        <dbReference type="ARBA" id="ARBA00022729"/>
    </source>
</evidence>
<evidence type="ECO:0000256" key="2">
    <source>
        <dbReference type="ARBA" id="ARBA00023136"/>
    </source>
</evidence>
<accession>A0ABM9A381</accession>
<dbReference type="PANTHER" id="PTHR37482:SF1">
    <property type="entry name" value="OUTER MEMBRANE PROTEIN ASSEMBLY FACTOR BAME"/>
    <property type="match status" value="1"/>
</dbReference>
<comment type="subunit">
    <text evidence="4">Part of the Bam complex.</text>
</comment>
<evidence type="ECO:0000313" key="7">
    <source>
        <dbReference type="Proteomes" id="UP000838748"/>
    </source>
</evidence>
<organism evidence="6 7">
    <name type="scientific">Vibrio marisflavi CECT 7928</name>
    <dbReference type="NCBI Taxonomy" id="634439"/>
    <lineage>
        <taxon>Bacteria</taxon>
        <taxon>Pseudomonadati</taxon>
        <taxon>Pseudomonadota</taxon>
        <taxon>Gammaproteobacteria</taxon>
        <taxon>Vibrionales</taxon>
        <taxon>Vibrionaceae</taxon>
        <taxon>Vibrio</taxon>
    </lineage>
</organism>
<proteinExistence type="inferred from homology"/>
<evidence type="ECO:0000256" key="3">
    <source>
        <dbReference type="ARBA" id="ARBA00023237"/>
    </source>
</evidence>
<dbReference type="NCBIfam" id="NF008585">
    <property type="entry name" value="PRK11548.1"/>
    <property type="match status" value="1"/>
</dbReference>
<evidence type="ECO:0000313" key="6">
    <source>
        <dbReference type="EMBL" id="CAH0538859.1"/>
    </source>
</evidence>
<dbReference type="EMBL" id="CAKLDM010000002">
    <property type="protein sequence ID" value="CAH0538859.1"/>
    <property type="molecule type" value="Genomic_DNA"/>
</dbReference>
<dbReference type="InterPro" id="IPR037873">
    <property type="entry name" value="BamE-like"/>
</dbReference>
<comment type="caution">
    <text evidence="6">The sequence shown here is derived from an EMBL/GenBank/DDBJ whole genome shotgun (WGS) entry which is preliminary data.</text>
</comment>
<feature type="domain" description="Outer membrane protein assembly factor BamE" evidence="5">
    <location>
        <begin position="37"/>
        <end position="106"/>
    </location>
</feature>
<keyword evidence="3 4" id="KW-0998">Cell outer membrane</keyword>
<evidence type="ECO:0000256" key="4">
    <source>
        <dbReference type="HAMAP-Rule" id="MF_00925"/>
    </source>
</evidence>
<comment type="subcellular location">
    <subcellularLocation>
        <location evidence="4">Cell outer membrane</location>
        <topology evidence="4">Lipid-anchor</topology>
    </subcellularLocation>
</comment>
<keyword evidence="7" id="KW-1185">Reference proteome</keyword>
<dbReference type="Pfam" id="PF04355">
    <property type="entry name" value="BamE"/>
    <property type="match status" value="1"/>
</dbReference>
<protein>
    <recommendedName>
        <fullName evidence="4">Outer membrane protein assembly factor BamE</fullName>
    </recommendedName>
</protein>
<dbReference type="RefSeq" id="WP_237361057.1">
    <property type="nucleotide sequence ID" value="NZ_CAKLDM010000002.1"/>
</dbReference>
<comment type="function">
    <text evidence="4">Part of the outer membrane protein assembly complex, which is involved in assembly and insertion of beta-barrel proteins into the outer membrane.</text>
</comment>
<reference evidence="6" key="1">
    <citation type="submission" date="2021-11" db="EMBL/GenBank/DDBJ databases">
        <authorList>
            <person name="Rodrigo-Torres L."/>
            <person name="Arahal R. D."/>
            <person name="Lucena T."/>
        </authorList>
    </citation>
    <scope>NUCLEOTIDE SEQUENCE</scope>
    <source>
        <strain evidence="6">CECT 7928</strain>
    </source>
</reference>
<dbReference type="PANTHER" id="PTHR37482">
    <property type="entry name" value="OUTER MEMBRANE PROTEIN ASSEMBLY FACTOR BAME"/>
    <property type="match status" value="1"/>
</dbReference>
<evidence type="ECO:0000259" key="5">
    <source>
        <dbReference type="Pfam" id="PF04355"/>
    </source>
</evidence>
<name>A0ABM9A381_9VIBR</name>